<gene>
    <name evidence="2" type="ORF">V5E97_36535</name>
</gene>
<evidence type="ECO:0000256" key="1">
    <source>
        <dbReference type="SAM" id="Phobius"/>
    </source>
</evidence>
<accession>A0AAU7CE21</accession>
<dbReference type="EMBL" id="CP155447">
    <property type="protein sequence ID" value="XBH03772.1"/>
    <property type="molecule type" value="Genomic_DNA"/>
</dbReference>
<name>A0AAU7CE21_9BACT</name>
<dbReference type="RefSeq" id="WP_406696512.1">
    <property type="nucleotide sequence ID" value="NZ_CP155447.1"/>
</dbReference>
<proteinExistence type="predicted"/>
<protein>
    <submittedName>
        <fullName evidence="2">Uncharacterized protein</fullName>
    </submittedName>
</protein>
<evidence type="ECO:0000313" key="2">
    <source>
        <dbReference type="EMBL" id="XBH03772.1"/>
    </source>
</evidence>
<organism evidence="2">
    <name type="scientific">Singulisphaera sp. Ch08</name>
    <dbReference type="NCBI Taxonomy" id="3120278"/>
    <lineage>
        <taxon>Bacteria</taxon>
        <taxon>Pseudomonadati</taxon>
        <taxon>Planctomycetota</taxon>
        <taxon>Planctomycetia</taxon>
        <taxon>Isosphaerales</taxon>
        <taxon>Isosphaeraceae</taxon>
        <taxon>Singulisphaera</taxon>
    </lineage>
</organism>
<keyword evidence="1" id="KW-0812">Transmembrane</keyword>
<feature type="transmembrane region" description="Helical" evidence="1">
    <location>
        <begin position="26"/>
        <end position="47"/>
    </location>
</feature>
<sequence>MTDPAELLGASPPRLKASAQTGARPGVVGCLAGLIGFVIFGFVMFGIGRPHGYCYRIGPMQIFESAEGVSVFVAIDLVTSRPGLVRSPPVVRNPVRLYRIDVGRDGTVTRLILKPPAGKSHLLSIEPVVKLPEGLYLLQTPSLGHPFPQLHRIHGERIEPLSVQESGSVLRSLGYAGGDFQATRLVTERNGWQLLDRLGSTFRRFPKQVISHRHQFRLRFMEDDTADSITAESFGEGERWAVPLLTIKTRQWRSYRSPPHLE</sequence>
<keyword evidence="1" id="KW-1133">Transmembrane helix</keyword>
<keyword evidence="1" id="KW-0472">Membrane</keyword>
<dbReference type="AlphaFoldDB" id="A0AAU7CE21"/>
<reference evidence="2" key="1">
    <citation type="submission" date="2024-05" db="EMBL/GenBank/DDBJ databases">
        <title>Planctomycetes of the genus Singulisphaera possess chitinolytic capabilities.</title>
        <authorList>
            <person name="Ivanova A."/>
        </authorList>
    </citation>
    <scope>NUCLEOTIDE SEQUENCE</scope>
    <source>
        <strain evidence="2">Ch08T</strain>
    </source>
</reference>